<dbReference type="GO" id="GO:0032259">
    <property type="term" value="P:methylation"/>
    <property type="evidence" value="ECO:0007669"/>
    <property type="project" value="UniProtKB-KW"/>
</dbReference>
<dbReference type="PANTHER" id="PTHR30487">
    <property type="entry name" value="TYPE 4 PREPILIN-LIKE PROTEINS LEADER PEPTIDE-PROCESSING ENZYME"/>
    <property type="match status" value="1"/>
</dbReference>
<sequence>MDDTLVAALLGALVAALGGLMVPTLVARVPEPEPPTASEPDAGDPADPVPDAVPDDEPPKMLYVDIAERPGLGWRSAVIAAVAGGLLGASTGLDWPLLWLIPLTPVAVALSVIDWHTRLLPRRIVVPATLAAIAVVTVVGLATGERDALVRALAGMVVARSFFWVLWFLRSAGMGFGDVRLAAPVGLVLGWVGWGALALGLWVGFIAFALPAVGLAVVRRDRTVLKKSFPFGPFMVIGALVGLVWGTALAGRIWG</sequence>
<feature type="domain" description="Prepilin type IV endopeptidase peptidase" evidence="4">
    <location>
        <begin position="105"/>
        <end position="207"/>
    </location>
</feature>
<feature type="compositionally biased region" description="Low complexity" evidence="2">
    <location>
        <begin position="39"/>
        <end position="52"/>
    </location>
</feature>
<feature type="transmembrane region" description="Helical" evidence="3">
    <location>
        <begin position="124"/>
        <end position="142"/>
    </location>
</feature>
<keyword evidence="5" id="KW-0489">Methyltransferase</keyword>
<proteinExistence type="inferred from homology"/>
<dbReference type="OrthoDB" id="2087435at2"/>
<keyword evidence="3" id="KW-0812">Transmembrane</keyword>
<evidence type="ECO:0000313" key="6">
    <source>
        <dbReference type="Proteomes" id="UP000199113"/>
    </source>
</evidence>
<dbReference type="Gene3D" id="1.20.120.1220">
    <property type="match status" value="1"/>
</dbReference>
<protein>
    <submittedName>
        <fullName evidence="5">Leader peptidase (Prepilin peptidase) / N-methyltransferase</fullName>
    </submittedName>
</protein>
<organism evidence="5 6">
    <name type="scientific">Nocardioides alpinus</name>
    <dbReference type="NCBI Taxonomy" id="748909"/>
    <lineage>
        <taxon>Bacteria</taxon>
        <taxon>Bacillati</taxon>
        <taxon>Actinomycetota</taxon>
        <taxon>Actinomycetes</taxon>
        <taxon>Propionibacteriales</taxon>
        <taxon>Nocardioidaceae</taxon>
        <taxon>Nocardioides</taxon>
    </lineage>
</organism>
<evidence type="ECO:0000256" key="2">
    <source>
        <dbReference type="SAM" id="MobiDB-lite"/>
    </source>
</evidence>
<dbReference type="GO" id="GO:0008168">
    <property type="term" value="F:methyltransferase activity"/>
    <property type="evidence" value="ECO:0007669"/>
    <property type="project" value="UniProtKB-KW"/>
</dbReference>
<dbReference type="PANTHER" id="PTHR30487:SF0">
    <property type="entry name" value="PREPILIN LEADER PEPTIDASE_N-METHYLTRANSFERASE-RELATED"/>
    <property type="match status" value="1"/>
</dbReference>
<dbReference type="InterPro" id="IPR050882">
    <property type="entry name" value="Prepilin_peptidase/N-MTase"/>
</dbReference>
<dbReference type="AlphaFoldDB" id="A0A1I0ZUQ3"/>
<dbReference type="GO" id="GO:0005886">
    <property type="term" value="C:plasma membrane"/>
    <property type="evidence" value="ECO:0007669"/>
    <property type="project" value="TreeGrafter"/>
</dbReference>
<keyword evidence="3" id="KW-1133">Transmembrane helix</keyword>
<dbReference type="GO" id="GO:0004190">
    <property type="term" value="F:aspartic-type endopeptidase activity"/>
    <property type="evidence" value="ECO:0007669"/>
    <property type="project" value="InterPro"/>
</dbReference>
<feature type="transmembrane region" description="Helical" evidence="3">
    <location>
        <begin position="181"/>
        <end position="210"/>
    </location>
</feature>
<feature type="transmembrane region" description="Helical" evidence="3">
    <location>
        <begin position="230"/>
        <end position="251"/>
    </location>
</feature>
<dbReference type="Pfam" id="PF01478">
    <property type="entry name" value="Peptidase_A24"/>
    <property type="match status" value="1"/>
</dbReference>
<dbReference type="RefSeq" id="WP_139227741.1">
    <property type="nucleotide sequence ID" value="NZ_FOKC01000006.1"/>
</dbReference>
<dbReference type="Proteomes" id="UP000199113">
    <property type="component" value="Unassembled WGS sequence"/>
</dbReference>
<accession>A0A1I0ZUQ3</accession>
<feature type="transmembrane region" description="Helical" evidence="3">
    <location>
        <begin position="97"/>
        <end position="117"/>
    </location>
</feature>
<dbReference type="GO" id="GO:0006465">
    <property type="term" value="P:signal peptide processing"/>
    <property type="evidence" value="ECO:0007669"/>
    <property type="project" value="TreeGrafter"/>
</dbReference>
<evidence type="ECO:0000256" key="1">
    <source>
        <dbReference type="ARBA" id="ARBA00005801"/>
    </source>
</evidence>
<feature type="transmembrane region" description="Helical" evidence="3">
    <location>
        <begin position="148"/>
        <end position="169"/>
    </location>
</feature>
<evidence type="ECO:0000256" key="3">
    <source>
        <dbReference type="SAM" id="Phobius"/>
    </source>
</evidence>
<feature type="region of interest" description="Disordered" evidence="2">
    <location>
        <begin position="30"/>
        <end position="54"/>
    </location>
</feature>
<gene>
    <name evidence="5" type="ORF">SAMN05192575_106213</name>
</gene>
<evidence type="ECO:0000313" key="5">
    <source>
        <dbReference type="EMBL" id="SFB28796.1"/>
    </source>
</evidence>
<dbReference type="InterPro" id="IPR000045">
    <property type="entry name" value="Prepilin_IV_endopep_pep"/>
</dbReference>
<keyword evidence="3" id="KW-0472">Membrane</keyword>
<comment type="similarity">
    <text evidence="1">Belongs to the peptidase A24 family.</text>
</comment>
<dbReference type="EMBL" id="FOKC01000006">
    <property type="protein sequence ID" value="SFB28796.1"/>
    <property type="molecule type" value="Genomic_DNA"/>
</dbReference>
<name>A0A1I0ZUQ3_9ACTN</name>
<dbReference type="STRING" id="748909.SAMN05192575_106213"/>
<keyword evidence="5" id="KW-0808">Transferase</keyword>
<evidence type="ECO:0000259" key="4">
    <source>
        <dbReference type="Pfam" id="PF01478"/>
    </source>
</evidence>
<reference evidence="5" key="1">
    <citation type="submission" date="2016-10" db="EMBL/GenBank/DDBJ databases">
        <authorList>
            <person name="de Groot N.N."/>
        </authorList>
    </citation>
    <scope>NUCLEOTIDE SEQUENCE [LARGE SCALE GENOMIC DNA]</scope>
    <source>
        <strain evidence="5">CGMCC 1.10697</strain>
    </source>
</reference>